<dbReference type="Gene3D" id="2.40.100.10">
    <property type="entry name" value="Cyclophilin-like"/>
    <property type="match status" value="1"/>
</dbReference>
<dbReference type="PANTHER" id="PTHR45625:SF4">
    <property type="entry name" value="PEPTIDYLPROLYL ISOMERASE DOMAIN AND WD REPEAT-CONTAINING PROTEIN 1"/>
    <property type="match status" value="1"/>
</dbReference>
<evidence type="ECO:0000313" key="5">
    <source>
        <dbReference type="EMBL" id="NMP01474.1"/>
    </source>
</evidence>
<dbReference type="AlphaFoldDB" id="A0AAP7CIJ9"/>
<evidence type="ECO:0000259" key="4">
    <source>
        <dbReference type="PROSITE" id="PS50072"/>
    </source>
</evidence>
<organism evidence="5 6">
    <name type="scientific">Pseudoalteromonas arctica</name>
    <dbReference type="NCBI Taxonomy" id="394751"/>
    <lineage>
        <taxon>Bacteria</taxon>
        <taxon>Pseudomonadati</taxon>
        <taxon>Pseudomonadota</taxon>
        <taxon>Gammaproteobacteria</taxon>
        <taxon>Alteromonadales</taxon>
        <taxon>Pseudoalteromonadaceae</taxon>
        <taxon>Pseudoalteromonas</taxon>
    </lineage>
</organism>
<dbReference type="EMBL" id="JABBYB010000001">
    <property type="protein sequence ID" value="NMP01474.1"/>
    <property type="molecule type" value="Genomic_DNA"/>
</dbReference>
<evidence type="ECO:0000313" key="6">
    <source>
        <dbReference type="Proteomes" id="UP000549590"/>
    </source>
</evidence>
<evidence type="ECO:0000256" key="3">
    <source>
        <dbReference type="ARBA" id="ARBA00023235"/>
    </source>
</evidence>
<dbReference type="SUPFAM" id="SSF50891">
    <property type="entry name" value="Cyclophilin-like"/>
    <property type="match status" value="1"/>
</dbReference>
<evidence type="ECO:0000256" key="1">
    <source>
        <dbReference type="ARBA" id="ARBA00013194"/>
    </source>
</evidence>
<dbReference type="PROSITE" id="PS50072">
    <property type="entry name" value="CSA_PPIASE_2"/>
    <property type="match status" value="1"/>
</dbReference>
<dbReference type="Pfam" id="PF00160">
    <property type="entry name" value="Pro_isomerase"/>
    <property type="match status" value="1"/>
</dbReference>
<gene>
    <name evidence="5" type="ORF">HHE94_01875</name>
</gene>
<protein>
    <recommendedName>
        <fullName evidence="1">peptidylprolyl isomerase</fullName>
        <ecNumber evidence="1">5.2.1.8</ecNumber>
    </recommendedName>
</protein>
<dbReference type="GO" id="GO:0003755">
    <property type="term" value="F:peptidyl-prolyl cis-trans isomerase activity"/>
    <property type="evidence" value="ECO:0007669"/>
    <property type="project" value="UniProtKB-KW"/>
</dbReference>
<dbReference type="EC" id="5.2.1.8" evidence="1"/>
<dbReference type="RefSeq" id="WP_169043625.1">
    <property type="nucleotide sequence ID" value="NZ_JABBYB010000001.1"/>
</dbReference>
<evidence type="ECO:0000256" key="2">
    <source>
        <dbReference type="ARBA" id="ARBA00023110"/>
    </source>
</evidence>
<dbReference type="PANTHER" id="PTHR45625">
    <property type="entry name" value="PEPTIDYL-PROLYL CIS-TRANS ISOMERASE-RELATED"/>
    <property type="match status" value="1"/>
</dbReference>
<reference evidence="5 6" key="1">
    <citation type="submission" date="2020-04" db="EMBL/GenBank/DDBJ databases">
        <title>Genome sequencing and assembly of Pseudoalteromonas arctica.</title>
        <authorList>
            <person name="Cook G.M."/>
        </authorList>
    </citation>
    <scope>NUCLEOTIDE SEQUENCE [LARGE SCALE GENOMIC DNA]</scope>
    <source>
        <strain evidence="5 6">NEC-BIFX-2020_001</strain>
    </source>
</reference>
<sequence length="175" mass="19431">MNKTPHVLIETSLGNITLELFLDKAPITVKNFLKYVDNNLFDGSSIFRIVTDENAGQAEDANAKINVIQAGLPPEHPKLLAGIVHESTRETGIKHLDGTISMARFEPGTADGSFFICINDQPELNYGGKRYDDGLGFAAFGQITQGREILEKIYQKAEKQEYLNNQISIASIKRY</sequence>
<feature type="domain" description="PPIase cyclophilin-type" evidence="4">
    <location>
        <begin position="10"/>
        <end position="153"/>
    </location>
</feature>
<name>A0AAP7CIJ9_9GAMM</name>
<dbReference type="InterPro" id="IPR029000">
    <property type="entry name" value="Cyclophilin-like_dom_sf"/>
</dbReference>
<accession>A0AAP7CIJ9</accession>
<comment type="caution">
    <text evidence="5">The sequence shown here is derived from an EMBL/GenBank/DDBJ whole genome shotgun (WGS) entry which is preliminary data.</text>
</comment>
<keyword evidence="3 5" id="KW-0413">Isomerase</keyword>
<dbReference type="InterPro" id="IPR002130">
    <property type="entry name" value="Cyclophilin-type_PPIase_dom"/>
</dbReference>
<proteinExistence type="predicted"/>
<dbReference type="Proteomes" id="UP000549590">
    <property type="component" value="Unassembled WGS sequence"/>
</dbReference>
<dbReference type="InterPro" id="IPR044666">
    <property type="entry name" value="Cyclophilin_A-like"/>
</dbReference>
<keyword evidence="2" id="KW-0697">Rotamase</keyword>